<comment type="caution">
    <text evidence="1">The sequence shown here is derived from an EMBL/GenBank/DDBJ whole genome shotgun (WGS) entry which is preliminary data.</text>
</comment>
<evidence type="ECO:0000313" key="1">
    <source>
        <dbReference type="EMBL" id="PPJ23451.1"/>
    </source>
</evidence>
<dbReference type="EMBL" id="PSZD01000024">
    <property type="protein sequence ID" value="PPJ23451.1"/>
    <property type="molecule type" value="Genomic_DNA"/>
</dbReference>
<accession>A0A2S5ZYV1</accession>
<gene>
    <name evidence="1" type="ORF">C5F51_28900</name>
</gene>
<organism evidence="1 2">
    <name type="scientific">Nocardia nova</name>
    <dbReference type="NCBI Taxonomy" id="37330"/>
    <lineage>
        <taxon>Bacteria</taxon>
        <taxon>Bacillati</taxon>
        <taxon>Actinomycetota</taxon>
        <taxon>Actinomycetes</taxon>
        <taxon>Mycobacteriales</taxon>
        <taxon>Nocardiaceae</taxon>
        <taxon>Nocardia</taxon>
    </lineage>
</organism>
<keyword evidence="2" id="KW-1185">Reference proteome</keyword>
<name>A0A2S5ZYV1_9NOCA</name>
<protein>
    <submittedName>
        <fullName evidence="1">Uncharacterized protein</fullName>
    </submittedName>
</protein>
<dbReference type="AlphaFoldDB" id="A0A2S5ZYV1"/>
<reference evidence="1 2" key="1">
    <citation type="submission" date="2018-02" db="EMBL/GenBank/DDBJ databases">
        <title>8 Nocardia nova and 1 Nocardia cyriacigeorgica strain used for evolution to TMP-SMX.</title>
        <authorList>
            <person name="Mehta H."/>
            <person name="Weng J."/>
            <person name="Shamoo Y."/>
        </authorList>
    </citation>
    <scope>NUCLEOTIDE SEQUENCE [LARGE SCALE GENOMIC DNA]</scope>
    <source>
        <strain evidence="1 2">BAA2227</strain>
    </source>
</reference>
<dbReference type="RefSeq" id="WP_104364447.1">
    <property type="nucleotide sequence ID" value="NZ_PSZD01000024.1"/>
</dbReference>
<proteinExistence type="predicted"/>
<sequence length="98" mass="10420">MLWLGLAGVADDDAVVDLMPDALSTQLDDGIAYYCRLTQSTVGLLPGAEEKRQRLDAAGNLLLDEALTGAVREAHYAGLEDRALGFVDDFLAADQVPA</sequence>
<evidence type="ECO:0000313" key="2">
    <source>
        <dbReference type="Proteomes" id="UP000238356"/>
    </source>
</evidence>
<dbReference type="Proteomes" id="UP000238356">
    <property type="component" value="Unassembled WGS sequence"/>
</dbReference>